<reference evidence="2" key="1">
    <citation type="journal article" date="2014" name="Int. J. Syst. Evol. Microbiol.">
        <title>Complete genome sequence of Corynebacterium casei LMG S-19264T (=DSM 44701T), isolated from a smear-ripened cheese.</title>
        <authorList>
            <consortium name="US DOE Joint Genome Institute (JGI-PGF)"/>
            <person name="Walter F."/>
            <person name="Albersmeier A."/>
            <person name="Kalinowski J."/>
            <person name="Ruckert C."/>
        </authorList>
    </citation>
    <scope>NUCLEOTIDE SEQUENCE</scope>
    <source>
        <strain evidence="2">VKM Ac-2007</strain>
    </source>
</reference>
<evidence type="ECO:0000313" key="3">
    <source>
        <dbReference type="Proteomes" id="UP001143474"/>
    </source>
</evidence>
<name>A0A9W6HZQ2_9ACTN</name>
<feature type="region of interest" description="Disordered" evidence="1">
    <location>
        <begin position="1"/>
        <end position="34"/>
    </location>
</feature>
<keyword evidence="3" id="KW-1185">Reference proteome</keyword>
<dbReference type="Proteomes" id="UP001143474">
    <property type="component" value="Unassembled WGS sequence"/>
</dbReference>
<sequence length="73" mass="7470">MNACHSGQAPDAPGTVVPEAPHRASGKPPFSEVDTAGAAENMYDAGGKSQLDTSGNRAAPLLGGWETFWEGEA</sequence>
<gene>
    <name evidence="2" type="ORF">GCM10017600_26920</name>
</gene>
<comment type="caution">
    <text evidence="2">The sequence shown here is derived from an EMBL/GenBank/DDBJ whole genome shotgun (WGS) entry which is preliminary data.</text>
</comment>
<protein>
    <submittedName>
        <fullName evidence="2">Uncharacterized protein</fullName>
    </submittedName>
</protein>
<evidence type="ECO:0000313" key="2">
    <source>
        <dbReference type="EMBL" id="GLK09286.1"/>
    </source>
</evidence>
<proteinExistence type="predicted"/>
<evidence type="ECO:0000256" key="1">
    <source>
        <dbReference type="SAM" id="MobiDB-lite"/>
    </source>
</evidence>
<dbReference type="EMBL" id="BSEV01000004">
    <property type="protein sequence ID" value="GLK09286.1"/>
    <property type="molecule type" value="Genomic_DNA"/>
</dbReference>
<accession>A0A9W6HZQ2</accession>
<reference evidence="2" key="2">
    <citation type="submission" date="2023-01" db="EMBL/GenBank/DDBJ databases">
        <authorList>
            <person name="Sun Q."/>
            <person name="Evtushenko L."/>
        </authorList>
    </citation>
    <scope>NUCLEOTIDE SEQUENCE</scope>
    <source>
        <strain evidence="2">VKM Ac-2007</strain>
    </source>
</reference>
<dbReference type="AlphaFoldDB" id="A0A9W6HZQ2"/>
<organism evidence="2 3">
    <name type="scientific">Streptosporangium carneum</name>
    <dbReference type="NCBI Taxonomy" id="47481"/>
    <lineage>
        <taxon>Bacteria</taxon>
        <taxon>Bacillati</taxon>
        <taxon>Actinomycetota</taxon>
        <taxon>Actinomycetes</taxon>
        <taxon>Streptosporangiales</taxon>
        <taxon>Streptosporangiaceae</taxon>
        <taxon>Streptosporangium</taxon>
    </lineage>
</organism>